<feature type="compositionally biased region" description="Basic and acidic residues" evidence="3">
    <location>
        <begin position="389"/>
        <end position="405"/>
    </location>
</feature>
<dbReference type="GO" id="GO:0005829">
    <property type="term" value="C:cytosol"/>
    <property type="evidence" value="ECO:0007669"/>
    <property type="project" value="GOC"/>
</dbReference>
<dbReference type="OrthoDB" id="307871at2759"/>
<proteinExistence type="inferred from homology"/>
<dbReference type="EMBL" id="CAJPWZ010003289">
    <property type="protein sequence ID" value="CAG2255928.1"/>
    <property type="molecule type" value="Genomic_DNA"/>
</dbReference>
<evidence type="ECO:0000259" key="4">
    <source>
        <dbReference type="PROSITE" id="PS51082"/>
    </source>
</evidence>
<dbReference type="PRINTS" id="PR01217">
    <property type="entry name" value="PRICHEXTENSN"/>
</dbReference>
<dbReference type="GO" id="GO:0003779">
    <property type="term" value="F:actin binding"/>
    <property type="evidence" value="ECO:0007669"/>
    <property type="project" value="UniProtKB-KW"/>
</dbReference>
<evidence type="ECO:0000313" key="6">
    <source>
        <dbReference type="Proteomes" id="UP000683360"/>
    </source>
</evidence>
<dbReference type="GO" id="GO:0043015">
    <property type="term" value="F:gamma-tubulin binding"/>
    <property type="evidence" value="ECO:0007669"/>
    <property type="project" value="TreeGrafter"/>
</dbReference>
<keyword evidence="6" id="KW-1185">Reference proteome</keyword>
<comment type="similarity">
    <text evidence="1">Belongs to the WASH1 family.</text>
</comment>
<dbReference type="Pfam" id="PF11945">
    <property type="entry name" value="WASH_WAHD"/>
    <property type="match status" value="1"/>
</dbReference>
<dbReference type="GO" id="GO:0034314">
    <property type="term" value="P:Arp2/3 complex-mediated actin nucleation"/>
    <property type="evidence" value="ECO:0007669"/>
    <property type="project" value="InterPro"/>
</dbReference>
<keyword evidence="2" id="KW-0009">Actin-binding</keyword>
<dbReference type="GO" id="GO:0005769">
    <property type="term" value="C:early endosome"/>
    <property type="evidence" value="ECO:0007669"/>
    <property type="project" value="InterPro"/>
</dbReference>
<dbReference type="PROSITE" id="PS51082">
    <property type="entry name" value="WH2"/>
    <property type="match status" value="1"/>
</dbReference>
<feature type="compositionally biased region" description="Pro residues" evidence="3">
    <location>
        <begin position="295"/>
        <end position="357"/>
    </location>
</feature>
<dbReference type="AlphaFoldDB" id="A0A8S3VDG4"/>
<feature type="compositionally biased region" description="Low complexity" evidence="3">
    <location>
        <begin position="281"/>
        <end position="294"/>
    </location>
</feature>
<comment type="caution">
    <text evidence="5">The sequence shown here is derived from an EMBL/GenBank/DDBJ whole genome shotgun (WGS) entry which is preliminary data.</text>
</comment>
<sequence length="476" mass="51033">MVIMSEQTFNVPGVPPDLRKEETIHQIADSLEYLNKMANDVFQRISSRVTENRTRLQKINDRVNLAQARVDKIRGGSNKATKVFALSKYPGKENFEEYKILFPSHNTNGLTEVQRSHYKVQSKHKTADDKTLKEKLQFYSVQFNTKKNKKEGENVHEGLGRLPKSVTSTSSLLLFNTPENLYKKYVMLDPLGVVTKTRAAIEEEDELADAPSTIAHREEMQRLQAENYFYMPDIGIVPEIAVPDFLPNLLGVADDLSYSADQGPSIAPSVFGSNIPDLPSVVPEPDIIPSVPDIVPSPGPANSAPPPPPPAGAPPPPPPAGAPPPPPPPPPPPADMPPPPPPPPPPGGDGPVPPAPKDVPAEVTGGDGRSSLMDAIRNAGGSGKVKLKAVTERKADKKKEKEKVKSSGGGEVSLMDALKDRLTGRRKGISGAGSGKSEKTDNTPSTGGGSVMDKISSKIPAPPAPPGGHDEEEDWD</sequence>
<reference evidence="5" key="1">
    <citation type="submission" date="2021-03" db="EMBL/GenBank/DDBJ databases">
        <authorList>
            <person name="Bekaert M."/>
        </authorList>
    </citation>
    <scope>NUCLEOTIDE SEQUENCE</scope>
</reference>
<dbReference type="GO" id="GO:0043014">
    <property type="term" value="F:alpha-tubulin binding"/>
    <property type="evidence" value="ECO:0007669"/>
    <property type="project" value="InterPro"/>
</dbReference>
<evidence type="ECO:0000256" key="2">
    <source>
        <dbReference type="ARBA" id="ARBA00023203"/>
    </source>
</evidence>
<evidence type="ECO:0000313" key="5">
    <source>
        <dbReference type="EMBL" id="CAG2255928.1"/>
    </source>
</evidence>
<dbReference type="InterPro" id="IPR028290">
    <property type="entry name" value="WASH1"/>
</dbReference>
<dbReference type="GO" id="GO:0032456">
    <property type="term" value="P:endocytic recycling"/>
    <property type="evidence" value="ECO:0007669"/>
    <property type="project" value="TreeGrafter"/>
</dbReference>
<name>A0A8S3VDG4_MYTED</name>
<dbReference type="GO" id="GO:0071203">
    <property type="term" value="C:WASH complex"/>
    <property type="evidence" value="ECO:0007669"/>
    <property type="project" value="InterPro"/>
</dbReference>
<dbReference type="Proteomes" id="UP000683360">
    <property type="component" value="Unassembled WGS sequence"/>
</dbReference>
<evidence type="ECO:0000256" key="3">
    <source>
        <dbReference type="SAM" id="MobiDB-lite"/>
    </source>
</evidence>
<dbReference type="GO" id="GO:0006887">
    <property type="term" value="P:exocytosis"/>
    <property type="evidence" value="ECO:0007669"/>
    <property type="project" value="TreeGrafter"/>
</dbReference>
<dbReference type="PANTHER" id="PTHR23331">
    <property type="entry name" value="CXYORF1"/>
    <property type="match status" value="1"/>
</dbReference>
<gene>
    <name evidence="5" type="ORF">MEDL_67346</name>
</gene>
<feature type="domain" description="WH2" evidence="4">
    <location>
        <begin position="368"/>
        <end position="390"/>
    </location>
</feature>
<dbReference type="InterPro" id="IPR021854">
    <property type="entry name" value="WASH1_WAHD"/>
</dbReference>
<organism evidence="5 6">
    <name type="scientific">Mytilus edulis</name>
    <name type="common">Blue mussel</name>
    <dbReference type="NCBI Taxonomy" id="6550"/>
    <lineage>
        <taxon>Eukaryota</taxon>
        <taxon>Metazoa</taxon>
        <taxon>Spiralia</taxon>
        <taxon>Lophotrochozoa</taxon>
        <taxon>Mollusca</taxon>
        <taxon>Bivalvia</taxon>
        <taxon>Autobranchia</taxon>
        <taxon>Pteriomorphia</taxon>
        <taxon>Mytilida</taxon>
        <taxon>Mytiloidea</taxon>
        <taxon>Mytilidae</taxon>
        <taxon>Mytilinae</taxon>
        <taxon>Mytilus</taxon>
    </lineage>
</organism>
<feature type="region of interest" description="Disordered" evidence="3">
    <location>
        <begin position="281"/>
        <end position="476"/>
    </location>
</feature>
<dbReference type="PANTHER" id="PTHR23331:SF1">
    <property type="entry name" value="WASH COMPLEX SUBUNIT 1"/>
    <property type="match status" value="1"/>
</dbReference>
<accession>A0A8S3VDG4</accession>
<protein>
    <submittedName>
        <fullName evidence="5">WASH1</fullName>
    </submittedName>
</protein>
<dbReference type="GO" id="GO:0042147">
    <property type="term" value="P:retrograde transport, endosome to Golgi"/>
    <property type="evidence" value="ECO:0007669"/>
    <property type="project" value="TreeGrafter"/>
</dbReference>
<evidence type="ECO:0000256" key="1">
    <source>
        <dbReference type="ARBA" id="ARBA00005602"/>
    </source>
</evidence>
<dbReference type="InterPro" id="IPR003124">
    <property type="entry name" value="WH2_dom"/>
</dbReference>
<dbReference type="SUPFAM" id="SSF81995">
    <property type="entry name" value="beta-sandwich domain of Sec23/24"/>
    <property type="match status" value="1"/>
</dbReference>
<dbReference type="GO" id="GO:0055037">
    <property type="term" value="C:recycling endosome"/>
    <property type="evidence" value="ECO:0007669"/>
    <property type="project" value="TreeGrafter"/>
</dbReference>